<keyword evidence="9 11" id="KW-0482">Metalloprotease</keyword>
<dbReference type="HAMAP" id="MF_00188">
    <property type="entry name" value="Pept_M48_protease_HtpX"/>
    <property type="match status" value="1"/>
</dbReference>
<dbReference type="GeneID" id="36833899"/>
<reference evidence="14" key="3">
    <citation type="submission" date="2020-03" db="EMBL/GenBank/DDBJ databases">
        <title>Sequencing and Assembly of Multiple Reported Metal-Biooxidizing Members of the Extremely Thermoacidophilic Archaeal Family Sulfolobaceae.</title>
        <authorList>
            <person name="Counts J.A."/>
            <person name="Kelly R.M."/>
        </authorList>
    </citation>
    <scope>NUCLEOTIDE SEQUENCE [LARGE SCALE GENOMIC DNA]</scope>
    <source>
        <strain evidence="14">HO1-1</strain>
    </source>
</reference>
<dbReference type="KEGG" id="mhk:DFR87_01115"/>
<feature type="binding site" evidence="11">
    <location>
        <position position="137"/>
    </location>
    <ligand>
        <name>Zn(2+)</name>
        <dbReference type="ChEBI" id="CHEBI:29105"/>
        <note>catalytic</note>
    </ligand>
</feature>
<evidence type="ECO:0000256" key="6">
    <source>
        <dbReference type="ARBA" id="ARBA00022801"/>
    </source>
</evidence>
<keyword evidence="2 11" id="KW-1003">Cell membrane</keyword>
<evidence type="ECO:0000256" key="3">
    <source>
        <dbReference type="ARBA" id="ARBA00022670"/>
    </source>
</evidence>
<reference evidence="14" key="2">
    <citation type="submission" date="2020-03" db="EMBL/GenBank/DDBJ databases">
        <title>Complete Genome Sequences of Extremely Thermoacidophilic, Metal-Mobilizing Type-Strain Members of the Archaeal Family Sulfolobaceae: Acidianus brierleyi DSM-1651T, Acidianus sulfidivorans DSM-18786T, Metallosphaera hakonensis DSM-7519T, and Metallosphaera prunae DSM-10039T.</title>
        <authorList>
            <person name="Counts J.A."/>
            <person name="Kelly R.M."/>
        </authorList>
    </citation>
    <scope>NUCLEOTIDE SEQUENCE [LARGE SCALE GENOMIC DNA]</scope>
    <source>
        <strain evidence="14">HO1-1</strain>
    </source>
</reference>
<keyword evidence="7 11" id="KW-0862">Zinc</keyword>
<accession>A0A2U9IRC6</accession>
<evidence type="ECO:0000313" key="13">
    <source>
        <dbReference type="EMBL" id="AWR98533.1"/>
    </source>
</evidence>
<feature type="transmembrane region" description="Helical" evidence="11">
    <location>
        <begin position="35"/>
        <end position="59"/>
    </location>
</feature>
<feature type="transmembrane region" description="Helical" evidence="11">
    <location>
        <begin position="184"/>
        <end position="211"/>
    </location>
</feature>
<dbReference type="GO" id="GO:0005886">
    <property type="term" value="C:plasma membrane"/>
    <property type="evidence" value="ECO:0007669"/>
    <property type="project" value="UniProtKB-SubCell"/>
</dbReference>
<comment type="subcellular location">
    <subcellularLocation>
        <location evidence="11">Cell membrane</location>
        <topology evidence="11">Multi-pass membrane protein</topology>
    </subcellularLocation>
</comment>
<dbReference type="AlphaFoldDB" id="A0A2U9IRC6"/>
<reference evidence="13 14" key="1">
    <citation type="submission" date="2018-05" db="EMBL/GenBank/DDBJ databases">
        <title>Complete Genome Sequences of Extremely Thermoacidophilic, Metal-Mobilizing Type-Strain Members of the Archaeal Family Sulfolobaceae: Acidianus brierleyi DSM-1651T, Acidianus sulfidivorans DSM-18786T, Metallosphaera hakonensis DSM-7519T, and Metallosphaera prunae DSM-10039T.</title>
        <authorList>
            <person name="Counts J.A."/>
            <person name="Kelly R.M."/>
        </authorList>
    </citation>
    <scope>NUCLEOTIDE SEQUENCE [LARGE SCALE GENOMIC DNA]</scope>
    <source>
        <strain evidence="13 14">HO1-1</strain>
    </source>
</reference>
<sequence>MRVKQKLIVSMVVALILTVLSEGLILLVLSSLLRFPVLLSIPILFVFWLIQWLIAPYLVGRGGYEVLPSDPTYGWIVELVHRVSIASKVKPPKVFLVDMPYPNAFAYGNALSGRRIGITLPLLRILDEDELTSVLAHEVGHIKHRDVEIGMTLGLIPTALGYISTLLMNVGFFAILLAGDEIEFLFALLAIALGFVLLIVTFTLQLFVLWFNRLRESYADYNSFSVLGEGSKALATALAKIELYMQKIRLDPFTGIIVTAAPVRVEEQEPLLVVREWLQKRVSVLTDILSTHPHPARRVQMLYRLIKENWT</sequence>
<comment type="similarity">
    <text evidence="1 11">Belongs to the peptidase M48B family.</text>
</comment>
<evidence type="ECO:0000256" key="2">
    <source>
        <dbReference type="ARBA" id="ARBA00022475"/>
    </source>
</evidence>
<gene>
    <name evidence="11" type="primary">htpX</name>
    <name evidence="13" type="ORF">DFR87_01115</name>
</gene>
<name>A0A2U9IRC6_9CREN</name>
<evidence type="ECO:0000256" key="10">
    <source>
        <dbReference type="ARBA" id="ARBA00023136"/>
    </source>
</evidence>
<keyword evidence="14" id="KW-1185">Reference proteome</keyword>
<dbReference type="CDD" id="cd07338">
    <property type="entry name" value="M48B_HtpX_like"/>
    <property type="match status" value="1"/>
</dbReference>
<dbReference type="Gene3D" id="3.30.2010.10">
    <property type="entry name" value="Metalloproteases ('zincins'), catalytic domain"/>
    <property type="match status" value="1"/>
</dbReference>
<protein>
    <recommendedName>
        <fullName evidence="11">Protease HtpX homolog</fullName>
        <ecNumber evidence="11">3.4.24.-</ecNumber>
    </recommendedName>
</protein>
<evidence type="ECO:0000256" key="8">
    <source>
        <dbReference type="ARBA" id="ARBA00022989"/>
    </source>
</evidence>
<evidence type="ECO:0000256" key="7">
    <source>
        <dbReference type="ARBA" id="ARBA00022833"/>
    </source>
</evidence>
<proteinExistence type="inferred from homology"/>
<dbReference type="OrthoDB" id="28389at2157"/>
<dbReference type="Proteomes" id="UP000247586">
    <property type="component" value="Chromosome"/>
</dbReference>
<dbReference type="GO" id="GO:0006508">
    <property type="term" value="P:proteolysis"/>
    <property type="evidence" value="ECO:0007669"/>
    <property type="project" value="UniProtKB-KW"/>
</dbReference>
<evidence type="ECO:0000256" key="4">
    <source>
        <dbReference type="ARBA" id="ARBA00022692"/>
    </source>
</evidence>
<keyword evidence="5 11" id="KW-0479">Metal-binding</keyword>
<evidence type="ECO:0000256" key="5">
    <source>
        <dbReference type="ARBA" id="ARBA00022723"/>
    </source>
</evidence>
<evidence type="ECO:0000256" key="9">
    <source>
        <dbReference type="ARBA" id="ARBA00023049"/>
    </source>
</evidence>
<feature type="transmembrane region" description="Helical" evidence="11">
    <location>
        <begin position="7"/>
        <end position="29"/>
    </location>
</feature>
<dbReference type="GO" id="GO:0008270">
    <property type="term" value="F:zinc ion binding"/>
    <property type="evidence" value="ECO:0007669"/>
    <property type="project" value="UniProtKB-UniRule"/>
</dbReference>
<keyword evidence="8 11" id="KW-1133">Transmembrane helix</keyword>
<evidence type="ECO:0000256" key="11">
    <source>
        <dbReference type="HAMAP-Rule" id="MF_00188"/>
    </source>
</evidence>
<feature type="binding site" evidence="11">
    <location>
        <position position="216"/>
    </location>
    <ligand>
        <name>Zn(2+)</name>
        <dbReference type="ChEBI" id="CHEBI:29105"/>
        <note>catalytic</note>
    </ligand>
</feature>
<organism evidence="13 14">
    <name type="scientific">Metallosphaera hakonensis JCM 8857 = DSM 7519</name>
    <dbReference type="NCBI Taxonomy" id="1293036"/>
    <lineage>
        <taxon>Archaea</taxon>
        <taxon>Thermoproteota</taxon>
        <taxon>Thermoprotei</taxon>
        <taxon>Sulfolobales</taxon>
        <taxon>Sulfolobaceae</taxon>
        <taxon>Metallosphaera</taxon>
    </lineage>
</organism>
<feature type="domain" description="Peptidase M48" evidence="12">
    <location>
        <begin position="74"/>
        <end position="303"/>
    </location>
</feature>
<dbReference type="EMBL" id="CP029287">
    <property type="protein sequence ID" value="AWR98533.1"/>
    <property type="molecule type" value="Genomic_DNA"/>
</dbReference>
<comment type="cofactor">
    <cofactor evidence="11">
        <name>Zn(2+)</name>
        <dbReference type="ChEBI" id="CHEBI:29105"/>
    </cofactor>
    <text evidence="11">Binds 1 zinc ion per subunit.</text>
</comment>
<dbReference type="STRING" id="1293036.GCA_001315825_02583"/>
<keyword evidence="10 11" id="KW-0472">Membrane</keyword>
<dbReference type="EC" id="3.4.24.-" evidence="11"/>
<keyword evidence="3 11" id="KW-0645">Protease</keyword>
<dbReference type="InterPro" id="IPR022919">
    <property type="entry name" value="Pept_M48_protease_HtpX"/>
</dbReference>
<feature type="active site" evidence="11">
    <location>
        <position position="138"/>
    </location>
</feature>
<feature type="binding site" evidence="11">
    <location>
        <position position="141"/>
    </location>
    <ligand>
        <name>Zn(2+)</name>
        <dbReference type="ChEBI" id="CHEBI:29105"/>
        <note>catalytic</note>
    </ligand>
</feature>
<evidence type="ECO:0000256" key="1">
    <source>
        <dbReference type="ARBA" id="ARBA00009779"/>
    </source>
</evidence>
<dbReference type="InterPro" id="IPR001915">
    <property type="entry name" value="Peptidase_M48"/>
</dbReference>
<evidence type="ECO:0000313" key="14">
    <source>
        <dbReference type="Proteomes" id="UP000247586"/>
    </source>
</evidence>
<dbReference type="PANTHER" id="PTHR43221">
    <property type="entry name" value="PROTEASE HTPX"/>
    <property type="match status" value="1"/>
</dbReference>
<dbReference type="GO" id="GO:0004222">
    <property type="term" value="F:metalloendopeptidase activity"/>
    <property type="evidence" value="ECO:0007669"/>
    <property type="project" value="UniProtKB-UniRule"/>
</dbReference>
<dbReference type="InterPro" id="IPR050083">
    <property type="entry name" value="HtpX_protease"/>
</dbReference>
<keyword evidence="4 11" id="KW-0812">Transmembrane</keyword>
<dbReference type="PANTHER" id="PTHR43221:SF2">
    <property type="entry name" value="PROTEASE HTPX HOMOLOG"/>
    <property type="match status" value="1"/>
</dbReference>
<evidence type="ECO:0000259" key="12">
    <source>
        <dbReference type="Pfam" id="PF01435"/>
    </source>
</evidence>
<dbReference type="RefSeq" id="WP_110368731.1">
    <property type="nucleotide sequence ID" value="NZ_CP029287.2"/>
</dbReference>
<feature type="transmembrane region" description="Helical" evidence="11">
    <location>
        <begin position="153"/>
        <end position="178"/>
    </location>
</feature>
<dbReference type="Pfam" id="PF01435">
    <property type="entry name" value="Peptidase_M48"/>
    <property type="match status" value="1"/>
</dbReference>
<keyword evidence="6 11" id="KW-0378">Hydrolase</keyword>